<dbReference type="GO" id="GO:0005737">
    <property type="term" value="C:cytoplasm"/>
    <property type="evidence" value="ECO:0007669"/>
    <property type="project" value="TreeGrafter"/>
</dbReference>
<dbReference type="PANTHER" id="PTHR10625:SF31">
    <property type="entry name" value="HISTONE DEACETYLASE DOMAIN-CONTAINING PROTEIN"/>
    <property type="match status" value="1"/>
</dbReference>
<dbReference type="GO" id="GO:0004407">
    <property type="term" value="F:histone deacetylase activity"/>
    <property type="evidence" value="ECO:0007669"/>
    <property type="project" value="TreeGrafter"/>
</dbReference>
<evidence type="ECO:0000313" key="3">
    <source>
        <dbReference type="EMBL" id="RUL45663.1"/>
    </source>
</evidence>
<evidence type="ECO:0000256" key="1">
    <source>
        <dbReference type="ARBA" id="ARBA00005947"/>
    </source>
</evidence>
<feature type="domain" description="Histone deacetylase" evidence="2">
    <location>
        <begin position="35"/>
        <end position="324"/>
    </location>
</feature>
<dbReference type="Gene3D" id="3.40.800.20">
    <property type="entry name" value="Histone deacetylase domain"/>
    <property type="match status" value="1"/>
</dbReference>
<dbReference type="InterPro" id="IPR023801">
    <property type="entry name" value="His_deacetylse_dom"/>
</dbReference>
<dbReference type="CDD" id="cd09996">
    <property type="entry name" value="HDAC_classII_1"/>
    <property type="match status" value="1"/>
</dbReference>
<reference evidence="3 4" key="1">
    <citation type="submission" date="2018-12" db="EMBL/GenBank/DDBJ databases">
        <title>Lysinibacillus antri sp. nov., isolated from a cave soil.</title>
        <authorList>
            <person name="Narsing Rao M.P."/>
            <person name="Zhang H."/>
            <person name="Dong Z.-Y."/>
            <person name="Niu X.-K."/>
            <person name="Zhang K."/>
            <person name="Fang B.-Z."/>
            <person name="Kang Y.-Q."/>
            <person name="Xiao M."/>
            <person name="Li W.-J."/>
        </authorList>
    </citation>
    <scope>NUCLEOTIDE SEQUENCE [LARGE SCALE GENOMIC DNA]</scope>
    <source>
        <strain evidence="3 4">SYSU K30002</strain>
    </source>
</reference>
<keyword evidence="4" id="KW-1185">Reference proteome</keyword>
<dbReference type="RefSeq" id="WP_126660829.1">
    <property type="nucleotide sequence ID" value="NZ_RYYR01000050.1"/>
</dbReference>
<evidence type="ECO:0000313" key="4">
    <source>
        <dbReference type="Proteomes" id="UP000287910"/>
    </source>
</evidence>
<dbReference type="PANTHER" id="PTHR10625">
    <property type="entry name" value="HISTONE DEACETYLASE HDAC1-RELATED"/>
    <property type="match status" value="1"/>
</dbReference>
<accession>A0A3S0P5A7</accession>
<dbReference type="InterPro" id="IPR000286">
    <property type="entry name" value="HDACs"/>
</dbReference>
<evidence type="ECO:0000259" key="2">
    <source>
        <dbReference type="Pfam" id="PF00850"/>
    </source>
</evidence>
<dbReference type="EMBL" id="RYYR01000050">
    <property type="protein sequence ID" value="RUL45663.1"/>
    <property type="molecule type" value="Genomic_DNA"/>
</dbReference>
<gene>
    <name evidence="3" type="ORF">EK386_19390</name>
</gene>
<dbReference type="SUPFAM" id="SSF52768">
    <property type="entry name" value="Arginase/deacetylase"/>
    <property type="match status" value="1"/>
</dbReference>
<organism evidence="3 4">
    <name type="scientific">Lysinibacillus antri</name>
    <dbReference type="NCBI Taxonomy" id="2498145"/>
    <lineage>
        <taxon>Bacteria</taxon>
        <taxon>Bacillati</taxon>
        <taxon>Bacillota</taxon>
        <taxon>Bacilli</taxon>
        <taxon>Bacillales</taxon>
        <taxon>Bacillaceae</taxon>
        <taxon>Lysinibacillus</taxon>
    </lineage>
</organism>
<comment type="similarity">
    <text evidence="1">Belongs to the histone deacetylase family.</text>
</comment>
<sequence>MKKTGFICDESYFWHDTGNGALFMPPGGYIETDVHSENPATKRRFKNLLEISGLMEKLDQIKPRPASVEEVKFYHGESYINKVKELSEIGFGDAGELALVGKGSYEIALLSAGGAITAVEAVVNGKVDNAYALTRPPGHHAEADLGMGFCLFNNVAIAAKYARNVLGLERVMILDWDVHHGNGTESAFYDDPNVLFVSLHQERLYPPGRGKREDIGKGDGLGRTVNIPLPAGTGNAGYLHALQEVVGPIADQFKPELILISAGQDPGMFDPLARMMVNAEGFRQMTRFMLDLADKHCNGKLVACHEGGYSAAYVPFCSLAIVEEMSGIRTDVEDPFGEAFKDLPIEELYDIQKDYVAKVKEVQSAFWNFTVKA</sequence>
<dbReference type="PRINTS" id="PR01270">
    <property type="entry name" value="HDASUPER"/>
</dbReference>
<name>A0A3S0P5A7_9BACI</name>
<proteinExistence type="inferred from homology"/>
<dbReference type="Proteomes" id="UP000287910">
    <property type="component" value="Unassembled WGS sequence"/>
</dbReference>
<dbReference type="AlphaFoldDB" id="A0A3S0P5A7"/>
<dbReference type="Pfam" id="PF00850">
    <property type="entry name" value="Hist_deacetyl"/>
    <property type="match status" value="1"/>
</dbReference>
<comment type="caution">
    <text evidence="3">The sequence shown here is derived from an EMBL/GenBank/DDBJ whole genome shotgun (WGS) entry which is preliminary data.</text>
</comment>
<dbReference type="InterPro" id="IPR037138">
    <property type="entry name" value="His_deacetylse_dom_sf"/>
</dbReference>
<protein>
    <submittedName>
        <fullName evidence="3">Class II histone deacetylase</fullName>
    </submittedName>
</protein>
<dbReference type="InterPro" id="IPR023696">
    <property type="entry name" value="Ureohydrolase_dom_sf"/>
</dbReference>
<dbReference type="GO" id="GO:0040029">
    <property type="term" value="P:epigenetic regulation of gene expression"/>
    <property type="evidence" value="ECO:0007669"/>
    <property type="project" value="TreeGrafter"/>
</dbReference>